<proteinExistence type="inferred from homology"/>
<dbReference type="InterPro" id="IPR004446">
    <property type="entry name" value="Heptose_bisP_phosphatase"/>
</dbReference>
<dbReference type="InterPro" id="IPR023214">
    <property type="entry name" value="HAD_sf"/>
</dbReference>
<feature type="binding site" evidence="10">
    <location>
        <position position="93"/>
    </location>
    <ligand>
        <name>Zn(2+)</name>
        <dbReference type="ChEBI" id="CHEBI:29105"/>
    </ligand>
</feature>
<dbReference type="PANTHER" id="PTHR42891:SF1">
    <property type="entry name" value="D-GLYCERO-BETA-D-MANNO-HEPTOSE-1,7-BISPHOSPHATE 7-PHOSPHATASE"/>
    <property type="match status" value="1"/>
</dbReference>
<evidence type="ECO:0000313" key="11">
    <source>
        <dbReference type="EMBL" id="TZE82186.1"/>
    </source>
</evidence>
<comment type="caution">
    <text evidence="11">The sequence shown here is derived from an EMBL/GenBank/DDBJ whole genome shotgun (WGS) entry which is preliminary data.</text>
</comment>
<evidence type="ECO:0000256" key="1">
    <source>
        <dbReference type="ARBA" id="ARBA00004496"/>
    </source>
</evidence>
<name>A0A5D8QEB0_9THEO</name>
<dbReference type="NCBIfam" id="TIGR01662">
    <property type="entry name" value="HAD-SF-IIIA"/>
    <property type="match status" value="1"/>
</dbReference>
<dbReference type="EMBL" id="VTPS01000008">
    <property type="protein sequence ID" value="TZE82186.1"/>
    <property type="molecule type" value="Genomic_DNA"/>
</dbReference>
<comment type="subcellular location">
    <subcellularLocation>
        <location evidence="1 7">Cytoplasm</location>
    </subcellularLocation>
</comment>
<dbReference type="RefSeq" id="WP_149545203.1">
    <property type="nucleotide sequence ID" value="NZ_VTPS01000008.1"/>
</dbReference>
<dbReference type="AlphaFoldDB" id="A0A5D8QEB0"/>
<dbReference type="InterPro" id="IPR006543">
    <property type="entry name" value="Histidinol-phos"/>
</dbReference>
<comment type="similarity">
    <text evidence="7">Belongs to the gmhB family.</text>
</comment>
<dbReference type="GO" id="GO:0005737">
    <property type="term" value="C:cytoplasm"/>
    <property type="evidence" value="ECO:0007669"/>
    <property type="project" value="UniProtKB-SubCell"/>
</dbReference>
<comment type="cofactor">
    <cofactor evidence="10">
        <name>Mg(2+)</name>
        <dbReference type="ChEBI" id="CHEBI:18420"/>
    </cofactor>
</comment>
<dbReference type="InterPro" id="IPR036412">
    <property type="entry name" value="HAD-like_sf"/>
</dbReference>
<feature type="binding site" evidence="10">
    <location>
        <position position="91"/>
    </location>
    <ligand>
        <name>Zn(2+)</name>
        <dbReference type="ChEBI" id="CHEBI:29105"/>
    </ligand>
</feature>
<feature type="binding site" evidence="10">
    <location>
        <position position="110"/>
    </location>
    <ligand>
        <name>Zn(2+)</name>
        <dbReference type="ChEBI" id="CHEBI:29105"/>
    </ligand>
</feature>
<dbReference type="GO" id="GO:0016791">
    <property type="term" value="F:phosphatase activity"/>
    <property type="evidence" value="ECO:0007669"/>
    <property type="project" value="InterPro"/>
</dbReference>
<dbReference type="SUPFAM" id="SSF56784">
    <property type="entry name" value="HAD-like"/>
    <property type="match status" value="1"/>
</dbReference>
<keyword evidence="12" id="KW-1185">Reference proteome</keyword>
<comment type="cofactor">
    <cofactor evidence="10">
        <name>Zn(2+)</name>
        <dbReference type="ChEBI" id="CHEBI:29105"/>
    </cofactor>
</comment>
<keyword evidence="3 10" id="KW-0479">Metal-binding</keyword>
<feature type="active site" description="Nucleophile" evidence="8">
    <location>
        <position position="10"/>
    </location>
</feature>
<evidence type="ECO:0000256" key="3">
    <source>
        <dbReference type="ARBA" id="ARBA00022723"/>
    </source>
</evidence>
<gene>
    <name evidence="11" type="ORF">FWJ32_06760</name>
</gene>
<accession>A0A5D8QEB0</accession>
<keyword evidence="5 7" id="KW-0119">Carbohydrate metabolism</keyword>
<keyword evidence="2 7" id="KW-0963">Cytoplasm</keyword>
<feature type="site" description="Stabilizes the phosphoryl group" evidence="9">
    <location>
        <position position="114"/>
    </location>
</feature>
<evidence type="ECO:0000256" key="5">
    <source>
        <dbReference type="ARBA" id="ARBA00023277"/>
    </source>
</evidence>
<feature type="site" description="Stabilizes the phosphoryl group" evidence="9">
    <location>
        <position position="52"/>
    </location>
</feature>
<evidence type="ECO:0000256" key="8">
    <source>
        <dbReference type="PIRSR" id="PIRSR004682-1"/>
    </source>
</evidence>
<evidence type="ECO:0000313" key="12">
    <source>
        <dbReference type="Proteomes" id="UP000322976"/>
    </source>
</evidence>
<dbReference type="InterPro" id="IPR006549">
    <property type="entry name" value="HAD-SF_hydro_IIIA"/>
</dbReference>
<feature type="site" description="Contributes to substrate recognition" evidence="9">
    <location>
        <position position="113"/>
    </location>
</feature>
<keyword evidence="4 7" id="KW-0378">Hydrolase</keyword>
<dbReference type="Pfam" id="PF13242">
    <property type="entry name" value="Hydrolase_like"/>
    <property type="match status" value="1"/>
</dbReference>
<dbReference type="Gene3D" id="3.40.50.1000">
    <property type="entry name" value="HAD superfamily/HAD-like"/>
    <property type="match status" value="1"/>
</dbReference>
<dbReference type="NCBIfam" id="TIGR01656">
    <property type="entry name" value="Histidinol-ppas"/>
    <property type="match status" value="1"/>
</dbReference>
<keyword evidence="10" id="KW-0460">Magnesium</keyword>
<dbReference type="EC" id="3.1.3.-" evidence="7"/>
<evidence type="ECO:0000256" key="7">
    <source>
        <dbReference type="PIRNR" id="PIRNR004682"/>
    </source>
</evidence>
<feature type="binding site" evidence="10">
    <location>
        <position position="10"/>
    </location>
    <ligand>
        <name>Mg(2+)</name>
        <dbReference type="ChEBI" id="CHEBI:18420"/>
    </ligand>
</feature>
<sequence length="198" mass="22075">MERNKCIFLDRDGTINVYKGLISKPDDIELIDGAAEAIKLVNKSEYLCIVISNQPGVAKNLYSLEEAGQINEKLMKLLNEKGAYLDDIFICPHHPDKGYPEENSEFKIKCDCRKPDIGMIEMAQDKYNIDLSKSYIIGDSTVDIQTGINCNIKTVLVKTGLAGSDGTYRVCPDYVANNLYEAVNLILRGELNGFIKAE</sequence>
<keyword evidence="10" id="KW-0862">Zinc</keyword>
<dbReference type="Proteomes" id="UP000322976">
    <property type="component" value="Unassembled WGS sequence"/>
</dbReference>
<evidence type="ECO:0000256" key="2">
    <source>
        <dbReference type="ARBA" id="ARBA00022490"/>
    </source>
</evidence>
<dbReference type="PANTHER" id="PTHR42891">
    <property type="entry name" value="D-GLYCERO-BETA-D-MANNO-HEPTOSE-1,7-BISPHOSPHATE 7-PHOSPHATASE"/>
    <property type="match status" value="1"/>
</dbReference>
<feature type="binding site" evidence="10">
    <location>
        <position position="112"/>
    </location>
    <ligand>
        <name>Zn(2+)</name>
        <dbReference type="ChEBI" id="CHEBI:29105"/>
    </ligand>
</feature>
<dbReference type="GO" id="GO:0046872">
    <property type="term" value="F:metal ion binding"/>
    <property type="evidence" value="ECO:0007669"/>
    <property type="project" value="UniProtKB-KW"/>
</dbReference>
<dbReference type="GO" id="GO:0005975">
    <property type="term" value="P:carbohydrate metabolic process"/>
    <property type="evidence" value="ECO:0007669"/>
    <property type="project" value="InterPro"/>
</dbReference>
<evidence type="ECO:0000256" key="10">
    <source>
        <dbReference type="PIRSR" id="PIRSR004682-4"/>
    </source>
</evidence>
<dbReference type="CDD" id="cd07503">
    <property type="entry name" value="HAD_HisB-N"/>
    <property type="match status" value="1"/>
</dbReference>
<evidence type="ECO:0000256" key="6">
    <source>
        <dbReference type="ARBA" id="ARBA00031828"/>
    </source>
</evidence>
<protein>
    <recommendedName>
        <fullName evidence="6 7">D,D-heptose 1,7-bisphosphate phosphatase</fullName>
        <ecNumber evidence="7">3.1.3.-</ecNumber>
    </recommendedName>
</protein>
<feature type="binding site" evidence="10">
    <location>
        <position position="139"/>
    </location>
    <ligand>
        <name>Mg(2+)</name>
        <dbReference type="ChEBI" id="CHEBI:18420"/>
    </ligand>
</feature>
<evidence type="ECO:0000256" key="4">
    <source>
        <dbReference type="ARBA" id="ARBA00022801"/>
    </source>
</evidence>
<dbReference type="PIRSF" id="PIRSF004682">
    <property type="entry name" value="GmhB"/>
    <property type="match status" value="1"/>
</dbReference>
<reference evidence="11 12" key="1">
    <citation type="submission" date="2019-08" db="EMBL/GenBank/DDBJ databases">
        <title>Calorimonas adulescens gen. nov., sp. nov., an anaerobic thermophilic bacterium from Sakhalin hot spring.</title>
        <authorList>
            <person name="Khomyakova M.A."/>
            <person name="Merkel A.Y."/>
            <person name="Novikov A."/>
            <person name="Bonch-Osmolovskaya E.A."/>
            <person name="Slobodkin A.I."/>
        </authorList>
    </citation>
    <scope>NUCLEOTIDE SEQUENCE [LARGE SCALE GENOMIC DNA]</scope>
    <source>
        <strain evidence="11 12">A05MB</strain>
    </source>
</reference>
<feature type="binding site" evidence="10">
    <location>
        <position position="12"/>
    </location>
    <ligand>
        <name>Mg(2+)</name>
        <dbReference type="ChEBI" id="CHEBI:18420"/>
    </ligand>
</feature>
<feature type="active site" description="Proton donor" evidence="8">
    <location>
        <position position="12"/>
    </location>
</feature>
<evidence type="ECO:0000256" key="9">
    <source>
        <dbReference type="PIRSR" id="PIRSR004682-3"/>
    </source>
</evidence>
<organism evidence="11 12">
    <name type="scientific">Calorimonas adulescens</name>
    <dbReference type="NCBI Taxonomy" id="2606906"/>
    <lineage>
        <taxon>Bacteria</taxon>
        <taxon>Bacillati</taxon>
        <taxon>Bacillota</taxon>
        <taxon>Clostridia</taxon>
        <taxon>Thermoanaerobacterales</taxon>
        <taxon>Thermoanaerobacteraceae</taxon>
        <taxon>Calorimonas</taxon>
    </lineage>
</organism>